<evidence type="ECO:0000313" key="2">
    <source>
        <dbReference type="EMBL" id="EUA92106.1"/>
    </source>
</evidence>
<feature type="region of interest" description="Disordered" evidence="1">
    <location>
        <begin position="1"/>
        <end position="38"/>
    </location>
</feature>
<feature type="compositionally biased region" description="Basic residues" evidence="1">
    <location>
        <begin position="1"/>
        <end position="18"/>
    </location>
</feature>
<proteinExistence type="predicted"/>
<reference evidence="2 3" key="1">
    <citation type="submission" date="2014-01" db="EMBL/GenBank/DDBJ databases">
        <authorList>
            <person name="Dobos K."/>
            <person name="Lenaerts A."/>
            <person name="Ordway D."/>
            <person name="DeGroote M.A."/>
            <person name="Parker T."/>
            <person name="Sizemore C."/>
            <person name="Tallon L.J."/>
            <person name="Sadzewicz L.K."/>
            <person name="Sengamalay N."/>
            <person name="Fraser C.M."/>
            <person name="Hine E."/>
            <person name="Shefchek K.A."/>
            <person name="Das S.P."/>
            <person name="Tettelin H."/>
        </authorList>
    </citation>
    <scope>NUCLEOTIDE SEQUENCE [LARGE SCALE GENOMIC DNA]</scope>
    <source>
        <strain evidence="2 3">Harvey</strain>
    </source>
</reference>
<name>A0ABN0R4Z5_MYCUL</name>
<sequence>MMRRSRPRRRRVIRSARRVRGDGAATQPYAEPAQLGFE</sequence>
<organism evidence="2 3">
    <name type="scientific">Mycobacterium ulcerans str. Harvey</name>
    <dbReference type="NCBI Taxonomy" id="1299332"/>
    <lineage>
        <taxon>Bacteria</taxon>
        <taxon>Bacillati</taxon>
        <taxon>Actinomycetota</taxon>
        <taxon>Actinomycetes</taxon>
        <taxon>Mycobacteriales</taxon>
        <taxon>Mycobacteriaceae</taxon>
        <taxon>Mycobacterium</taxon>
        <taxon>Mycobacterium ulcerans group</taxon>
    </lineage>
</organism>
<evidence type="ECO:0000256" key="1">
    <source>
        <dbReference type="SAM" id="MobiDB-lite"/>
    </source>
</evidence>
<gene>
    <name evidence="2" type="ORF">I551_1424</name>
</gene>
<comment type="caution">
    <text evidence="2">The sequence shown here is derived from an EMBL/GenBank/DDBJ whole genome shotgun (WGS) entry which is preliminary data.</text>
</comment>
<keyword evidence="3" id="KW-1185">Reference proteome</keyword>
<protein>
    <submittedName>
        <fullName evidence="2">Uncharacterized protein</fullName>
    </submittedName>
</protein>
<dbReference type="EMBL" id="JAOL01000081">
    <property type="protein sequence ID" value="EUA92106.1"/>
    <property type="molecule type" value="Genomic_DNA"/>
</dbReference>
<dbReference type="Proteomes" id="UP000020681">
    <property type="component" value="Unassembled WGS sequence"/>
</dbReference>
<evidence type="ECO:0000313" key="3">
    <source>
        <dbReference type="Proteomes" id="UP000020681"/>
    </source>
</evidence>
<accession>A0ABN0R4Z5</accession>